<dbReference type="GO" id="GO:0008270">
    <property type="term" value="F:zinc ion binding"/>
    <property type="evidence" value="ECO:0007669"/>
    <property type="project" value="UniProtKB-KW"/>
</dbReference>
<dbReference type="AlphaFoldDB" id="A0A2J8AEJ9"/>
<proteinExistence type="predicted"/>
<dbReference type="Pfam" id="PF24681">
    <property type="entry name" value="Kelch_KLHDC2_KLHL20_DRC7"/>
    <property type="match status" value="1"/>
</dbReference>
<keyword evidence="3" id="KW-0479">Metal-binding</keyword>
<dbReference type="InterPro" id="IPR013083">
    <property type="entry name" value="Znf_RING/FYVE/PHD"/>
</dbReference>
<dbReference type="Proteomes" id="UP000236333">
    <property type="component" value="Unassembled WGS sequence"/>
</dbReference>
<protein>
    <submittedName>
        <fullName evidence="6">Acyl-CoA-binding domain-containing protein 4</fullName>
    </submittedName>
</protein>
<comment type="caution">
    <text evidence="6">The sequence shown here is derived from an EMBL/GenBank/DDBJ whole genome shotgun (WGS) entry which is preliminary data.</text>
</comment>
<keyword evidence="3" id="KW-0862">Zinc</keyword>
<name>A0A2J8AEJ9_9CHLO</name>
<dbReference type="Gene3D" id="3.30.40.10">
    <property type="entry name" value="Zinc/RING finger domain, C3HC4 (zinc finger)"/>
    <property type="match status" value="1"/>
</dbReference>
<dbReference type="SUPFAM" id="SSF117281">
    <property type="entry name" value="Kelch motif"/>
    <property type="match status" value="1"/>
</dbReference>
<gene>
    <name evidence="6" type="ORF">TSOC_002270</name>
</gene>
<dbReference type="PANTHER" id="PTHR46093:SF18">
    <property type="entry name" value="FIBRONECTIN TYPE-III DOMAIN-CONTAINING PROTEIN"/>
    <property type="match status" value="1"/>
</dbReference>
<dbReference type="CDD" id="cd16520">
    <property type="entry name" value="RING-HC_MIBs-like"/>
    <property type="match status" value="1"/>
</dbReference>
<dbReference type="Pfam" id="PF13920">
    <property type="entry name" value="zf-C3HC4_3"/>
    <property type="match status" value="1"/>
</dbReference>
<evidence type="ECO:0000256" key="2">
    <source>
        <dbReference type="ARBA" id="ARBA00022737"/>
    </source>
</evidence>
<evidence type="ECO:0000256" key="4">
    <source>
        <dbReference type="SAM" id="MobiDB-lite"/>
    </source>
</evidence>
<evidence type="ECO:0000313" key="7">
    <source>
        <dbReference type="Proteomes" id="UP000236333"/>
    </source>
</evidence>
<dbReference type="SUPFAM" id="SSF57850">
    <property type="entry name" value="RING/U-box"/>
    <property type="match status" value="1"/>
</dbReference>
<sequence length="833" mass="87503">MTATYLADLGIQLSPPHQQQPSHHGSQGRGSGAADGSAFGTLHSFQAQTSGGGVPTSSQFSQDGPPTSIFYHYPLCRAAATGSRIWFYGGQQGRKFLRTLFCLDTDTCTWTRRESDAHPPARAGHAMVTVHGSVVYMFGGQGKRLYNDLYKLDPATGAFSEVEAAGKPPSPRRGHSLVWDGRDYLVCFGGVNQTSTDAQLSVFSLSRGAWFVPQAFGPAPCARTQHTAQLLSPGIILIFGGCNSGGTFFNDCAVLDTATFSWTKPAVLNTPPAPRYHHCCAVVNGRALIHGGINSKQTFEGVVVLETKWMADISNVAEELMRMTTLDAGAAPAHASSCPSTAASAYANSPPPSVRGLWGNPTSVAPACAFAAAAAASAGAEPQRALQPAQPAGLAPLSAATLEHGFSSTKSLDSVKIQLTDLLLRRNLEEQHAVTARKAETTESLLVGERDARVAATKEVLQYKLLLAEAEASAAASQQQLQAALSRSTKDAAALAELRGQVEVMQAKLCSREEELQEARQLQDGLVKELGIMASRYSRLALLEGSSQDGGAERASASTRRSSLNSMAALTNGSQGASSPSSVAALHTAGQRRGTAAAAPLSCVSFGPQASSRATTGAVDPKAVLEPGGASTSCSVPLPNLGGPTQPAQQRYCPAALSTHSAAGASAFRGPTPPPPRPSVAAAAGSCRSCCQQLLAMLSESEVHRAALIAASQGLNGRLDELTAHNEVMLGQLRQMLAEPCALEPLPLRELEELERKLDASGRVVREALLLRKIADARQRSTAEQAQCAVCMEEPKAVVFNCGHQSCEPCSRKLTSCPFCRVAIAARIRLFDA</sequence>
<feature type="region of interest" description="Disordered" evidence="4">
    <location>
        <begin position="13"/>
        <end position="37"/>
    </location>
</feature>
<reference evidence="6 7" key="1">
    <citation type="journal article" date="2017" name="Mol. Biol. Evol.">
        <title>The 4-celled Tetrabaena socialis nuclear genome reveals the essential components for genetic control of cell number at the origin of multicellularity in the volvocine lineage.</title>
        <authorList>
            <person name="Featherston J."/>
            <person name="Arakaki Y."/>
            <person name="Hanschen E.R."/>
            <person name="Ferris P.J."/>
            <person name="Michod R.E."/>
            <person name="Olson B.J.S.C."/>
            <person name="Nozaki H."/>
            <person name="Durand P.M."/>
        </authorList>
    </citation>
    <scope>NUCLEOTIDE SEQUENCE [LARGE SCALE GENOMIC DNA]</scope>
    <source>
        <strain evidence="6 7">NIES-571</strain>
    </source>
</reference>
<dbReference type="EMBL" id="PGGS01000042">
    <property type="protein sequence ID" value="PNH10944.1"/>
    <property type="molecule type" value="Genomic_DNA"/>
</dbReference>
<dbReference type="InterPro" id="IPR001841">
    <property type="entry name" value="Znf_RING"/>
</dbReference>
<evidence type="ECO:0000259" key="5">
    <source>
        <dbReference type="PROSITE" id="PS50089"/>
    </source>
</evidence>
<accession>A0A2J8AEJ9</accession>
<feature type="domain" description="RING-type" evidence="5">
    <location>
        <begin position="788"/>
        <end position="821"/>
    </location>
</feature>
<evidence type="ECO:0000256" key="1">
    <source>
        <dbReference type="ARBA" id="ARBA00022441"/>
    </source>
</evidence>
<evidence type="ECO:0000313" key="6">
    <source>
        <dbReference type="EMBL" id="PNH10944.1"/>
    </source>
</evidence>
<dbReference type="InterPro" id="IPR015915">
    <property type="entry name" value="Kelch-typ_b-propeller"/>
</dbReference>
<dbReference type="Gene3D" id="2.120.10.80">
    <property type="entry name" value="Kelch-type beta propeller"/>
    <property type="match status" value="2"/>
</dbReference>
<dbReference type="SMART" id="SM00184">
    <property type="entry name" value="RING"/>
    <property type="match status" value="1"/>
</dbReference>
<keyword evidence="2" id="KW-0677">Repeat</keyword>
<keyword evidence="3" id="KW-0863">Zinc-finger</keyword>
<keyword evidence="7" id="KW-1185">Reference proteome</keyword>
<dbReference type="OrthoDB" id="10251809at2759"/>
<feature type="compositionally biased region" description="Low complexity" evidence="4">
    <location>
        <begin position="14"/>
        <end position="25"/>
    </location>
</feature>
<evidence type="ECO:0000256" key="3">
    <source>
        <dbReference type="PROSITE-ProRule" id="PRU00175"/>
    </source>
</evidence>
<dbReference type="PROSITE" id="PS50089">
    <property type="entry name" value="ZF_RING_2"/>
    <property type="match status" value="1"/>
</dbReference>
<dbReference type="PANTHER" id="PTHR46093">
    <property type="entry name" value="ACYL-COA-BINDING DOMAIN-CONTAINING PROTEIN 5"/>
    <property type="match status" value="1"/>
</dbReference>
<organism evidence="6 7">
    <name type="scientific">Tetrabaena socialis</name>
    <dbReference type="NCBI Taxonomy" id="47790"/>
    <lineage>
        <taxon>Eukaryota</taxon>
        <taxon>Viridiplantae</taxon>
        <taxon>Chlorophyta</taxon>
        <taxon>core chlorophytes</taxon>
        <taxon>Chlorophyceae</taxon>
        <taxon>CS clade</taxon>
        <taxon>Chlamydomonadales</taxon>
        <taxon>Tetrabaenaceae</taxon>
        <taxon>Tetrabaena</taxon>
    </lineage>
</organism>
<keyword evidence="1" id="KW-0880">Kelch repeat</keyword>